<feature type="transmembrane region" description="Helical" evidence="1">
    <location>
        <begin position="504"/>
        <end position="525"/>
    </location>
</feature>
<dbReference type="GO" id="GO:0016255">
    <property type="term" value="P:attachment of GPI anchor to protein"/>
    <property type="evidence" value="ECO:0007669"/>
    <property type="project" value="TreeGrafter"/>
</dbReference>
<gene>
    <name evidence="2" type="ORF">PBS003_LOCUS5743</name>
</gene>
<sequence length="713" mass="78704">MSNKTTKPRFHARRALLCLYNYITSQCLSLCWGTYILGLLWLLLHPAITITTGELKCRGTYMSENALLIDLMEAQLSHEEAHLAHDFHQKLLELPGLKRTKGCRDNCTAVVDWIDAQLRGLDRVIAYRQVFQTDEDTALRTNVYGILRASPLADGKEAIVLVTHYQNVGATSGDYSGLSIGLALLKCLARAQWLAKDVILLVADDGALDGSDGYAPGTEAWLQAYHLDPVQSGMQDGLPMRAGVIRAAVNLESMFHSHQVGAVGIYAAGMNGQLPNLDLVNTAVRAFRQHKIPTILDRADAQQIIEHKPESYITSMFNIMMNLSEKYVPVELKQGALNYLMNLKGMMRFMTTLASGPSGPHANFISYNIDSITLSLVKRPSSGDRQLPTREVLRSIEMVIRALSNLEEKLHQSFYLYVLPSTTTFVSVGEYFYAVALAISPAIAHLLYLANKTTGMRVAFALAVFFVIEMLCVLLLVGVCKIFATPAASLQTFSPSDVSAARWFGLAILISVVQALVIVIVLPALHAVTGFSGCTEVYAWRKQVAMYEADQQSNLSRKSALTTMDAMRESGNNIPKLDEGWCAIKFVTMVVLVYSHCILGILNYPMALFGAIPMTLFASVAPVTTATQIRNAWSCLWLFVSSPLVLIVMLNWSRLDVIAGLSYAVDSFVHRMNVLALPYVCCIYVSVHTLSLAVWAYPAQQHTSTLEKKAKQE</sequence>
<dbReference type="Gene3D" id="3.40.630.10">
    <property type="entry name" value="Zn peptidases"/>
    <property type="match status" value="1"/>
</dbReference>
<comment type="caution">
    <text evidence="2">The sequence shown here is derived from an EMBL/GenBank/DDBJ whole genome shotgun (WGS) entry which is preliminary data.</text>
</comment>
<dbReference type="PANTHER" id="PTHR13304:SF0">
    <property type="entry name" value="GLYCOSYLPHOSPHATIDYLINOSITOL ANCHOR ATTACHMENT 1 PROTEIN"/>
    <property type="match status" value="1"/>
</dbReference>
<evidence type="ECO:0008006" key="4">
    <source>
        <dbReference type="Google" id="ProtNLM"/>
    </source>
</evidence>
<reference evidence="2" key="1">
    <citation type="submission" date="2021-11" db="EMBL/GenBank/DDBJ databases">
        <authorList>
            <person name="Islam A."/>
            <person name="Islam S."/>
            <person name="Flora M.S."/>
            <person name="Rahman M."/>
            <person name="Ziaur R.M."/>
            <person name="Epstein J.H."/>
            <person name="Hassan M."/>
            <person name="Klassen M."/>
            <person name="Woodard K."/>
            <person name="Webb A."/>
            <person name="Webby R.J."/>
            <person name="El Zowalaty M.E."/>
        </authorList>
    </citation>
    <scope>NUCLEOTIDE SEQUENCE</scope>
    <source>
        <strain evidence="2">Pbs3</strain>
    </source>
</reference>
<dbReference type="EMBL" id="CAKKTJ010000292">
    <property type="protein sequence ID" value="CAH0479076.1"/>
    <property type="molecule type" value="Genomic_DNA"/>
</dbReference>
<keyword evidence="1" id="KW-0812">Transmembrane</keyword>
<proteinExistence type="predicted"/>
<name>A0AAU9KX71_9STRA</name>
<protein>
    <recommendedName>
        <fullName evidence="4">Transmembrane protein</fullName>
    </recommendedName>
</protein>
<feature type="transmembrane region" description="Helical" evidence="1">
    <location>
        <begin position="675"/>
        <end position="697"/>
    </location>
</feature>
<keyword evidence="1" id="KW-1133">Transmembrane helix</keyword>
<dbReference type="InterPro" id="IPR007246">
    <property type="entry name" value="Gaa1"/>
</dbReference>
<feature type="transmembrane region" description="Helical" evidence="1">
    <location>
        <begin position="608"/>
        <end position="629"/>
    </location>
</feature>
<dbReference type="GO" id="GO:0042765">
    <property type="term" value="C:GPI-anchor transamidase complex"/>
    <property type="evidence" value="ECO:0007669"/>
    <property type="project" value="InterPro"/>
</dbReference>
<feature type="transmembrane region" description="Helical" evidence="1">
    <location>
        <begin position="458"/>
        <end position="484"/>
    </location>
</feature>
<dbReference type="PANTHER" id="PTHR13304">
    <property type="entry name" value="GLYCOSYLPHOSPHATIDYLINOSITOL ANCHOR ATTACHMENT 1 PROTEIN"/>
    <property type="match status" value="1"/>
</dbReference>
<dbReference type="Pfam" id="PF04114">
    <property type="entry name" value="Gaa1"/>
    <property type="match status" value="1"/>
</dbReference>
<organism evidence="2 3">
    <name type="scientific">Peronospora belbahrii</name>
    <dbReference type="NCBI Taxonomy" id="622444"/>
    <lineage>
        <taxon>Eukaryota</taxon>
        <taxon>Sar</taxon>
        <taxon>Stramenopiles</taxon>
        <taxon>Oomycota</taxon>
        <taxon>Peronosporomycetes</taxon>
        <taxon>Peronosporales</taxon>
        <taxon>Peronosporaceae</taxon>
        <taxon>Peronospora</taxon>
    </lineage>
</organism>
<dbReference type="SUPFAM" id="SSF53187">
    <property type="entry name" value="Zn-dependent exopeptidases"/>
    <property type="match status" value="1"/>
</dbReference>
<accession>A0AAU9KX71</accession>
<evidence type="ECO:0000256" key="1">
    <source>
        <dbReference type="SAM" id="Phobius"/>
    </source>
</evidence>
<feature type="transmembrane region" description="Helical" evidence="1">
    <location>
        <begin position="582"/>
        <end position="602"/>
    </location>
</feature>
<feature type="transmembrane region" description="Helical" evidence="1">
    <location>
        <begin position="431"/>
        <end position="451"/>
    </location>
</feature>
<feature type="transmembrane region" description="Helical" evidence="1">
    <location>
        <begin position="636"/>
        <end position="655"/>
    </location>
</feature>
<evidence type="ECO:0000313" key="2">
    <source>
        <dbReference type="EMBL" id="CAH0479076.1"/>
    </source>
</evidence>
<feature type="transmembrane region" description="Helical" evidence="1">
    <location>
        <begin position="20"/>
        <end position="44"/>
    </location>
</feature>
<keyword evidence="1" id="KW-0472">Membrane</keyword>
<dbReference type="Proteomes" id="UP001160483">
    <property type="component" value="Unassembled WGS sequence"/>
</dbReference>
<evidence type="ECO:0000313" key="3">
    <source>
        <dbReference type="Proteomes" id="UP001160483"/>
    </source>
</evidence>
<dbReference type="AlphaFoldDB" id="A0AAU9KX71"/>